<keyword evidence="7" id="KW-0732">Signal</keyword>
<dbReference type="Gene3D" id="2.60.120.260">
    <property type="entry name" value="Galactose-binding domain-like"/>
    <property type="match status" value="1"/>
</dbReference>
<dbReference type="PANTHER" id="PTHR10963">
    <property type="entry name" value="GLYCOSYL HYDROLASE-RELATED"/>
    <property type="match status" value="1"/>
</dbReference>
<name>A0A8J8SHD4_9FIRM</name>
<evidence type="ECO:0000256" key="5">
    <source>
        <dbReference type="ARBA" id="ARBA00023295"/>
    </source>
</evidence>
<feature type="signal peptide" evidence="7">
    <location>
        <begin position="1"/>
        <end position="37"/>
    </location>
</feature>
<dbReference type="PROSITE" id="PS51762">
    <property type="entry name" value="GH16_2"/>
    <property type="match status" value="1"/>
</dbReference>
<feature type="active site" description="Nucleophile" evidence="6">
    <location>
        <position position="302"/>
    </location>
</feature>
<keyword evidence="5" id="KW-0326">Glycosidase</keyword>
<feature type="domain" description="GH16" evidence="8">
    <location>
        <begin position="207"/>
        <end position="421"/>
    </location>
</feature>
<dbReference type="InterPro" id="IPR008264">
    <property type="entry name" value="Beta_glucanase"/>
</dbReference>
<evidence type="ECO:0000256" key="4">
    <source>
        <dbReference type="ARBA" id="ARBA00022801"/>
    </source>
</evidence>
<dbReference type="InterPro" id="IPR003305">
    <property type="entry name" value="CenC_carb-bd"/>
</dbReference>
<dbReference type="PRINTS" id="PR00737">
    <property type="entry name" value="GLHYDRLASE16"/>
</dbReference>
<evidence type="ECO:0000256" key="6">
    <source>
        <dbReference type="PIRSR" id="PIRSR608264-1"/>
    </source>
</evidence>
<dbReference type="InterPro" id="IPR050546">
    <property type="entry name" value="Glycosyl_Hydrlase_16"/>
</dbReference>
<organism evidence="9 10">
    <name type="scientific">Vallitalea pronyensis</name>
    <dbReference type="NCBI Taxonomy" id="1348613"/>
    <lineage>
        <taxon>Bacteria</taxon>
        <taxon>Bacillati</taxon>
        <taxon>Bacillota</taxon>
        <taxon>Clostridia</taxon>
        <taxon>Lachnospirales</taxon>
        <taxon>Vallitaleaceae</taxon>
        <taxon>Vallitalea</taxon>
    </lineage>
</organism>
<evidence type="ECO:0000259" key="8">
    <source>
        <dbReference type="PROSITE" id="PS51762"/>
    </source>
</evidence>
<keyword evidence="10" id="KW-1185">Reference proteome</keyword>
<evidence type="ECO:0000256" key="3">
    <source>
        <dbReference type="ARBA" id="ARBA00012690"/>
    </source>
</evidence>
<reference evidence="9" key="1">
    <citation type="submission" date="2020-07" db="EMBL/GenBank/DDBJ databases">
        <title>Vallitalea pronyensis genome.</title>
        <authorList>
            <person name="Postec A."/>
        </authorList>
    </citation>
    <scope>NUCLEOTIDE SEQUENCE</scope>
    <source>
        <strain evidence="9">FatNI3</strain>
    </source>
</reference>
<dbReference type="Pfam" id="PF00722">
    <property type="entry name" value="Glyco_hydro_16"/>
    <property type="match status" value="1"/>
</dbReference>
<evidence type="ECO:0000256" key="1">
    <source>
        <dbReference type="ARBA" id="ARBA00000481"/>
    </source>
</evidence>
<accession>A0A8J8SHD4</accession>
<dbReference type="InterPro" id="IPR013320">
    <property type="entry name" value="ConA-like_dom_sf"/>
</dbReference>
<evidence type="ECO:0000313" key="9">
    <source>
        <dbReference type="EMBL" id="QUI23471.1"/>
    </source>
</evidence>
<dbReference type="PANTHER" id="PTHR10963:SF55">
    <property type="entry name" value="GLYCOSIDE HYDROLASE FAMILY 16 PROTEIN"/>
    <property type="match status" value="1"/>
</dbReference>
<protein>
    <recommendedName>
        <fullName evidence="3">licheninase</fullName>
        <ecNumber evidence="3">3.2.1.73</ecNumber>
    </recommendedName>
</protein>
<dbReference type="SUPFAM" id="SSF49899">
    <property type="entry name" value="Concanavalin A-like lectins/glucanases"/>
    <property type="match status" value="1"/>
</dbReference>
<comment type="similarity">
    <text evidence="2">Belongs to the glycosyl hydrolase 16 family.</text>
</comment>
<dbReference type="GO" id="GO:0042972">
    <property type="term" value="F:licheninase activity"/>
    <property type="evidence" value="ECO:0007669"/>
    <property type="project" value="UniProtKB-EC"/>
</dbReference>
<dbReference type="Proteomes" id="UP000683246">
    <property type="component" value="Chromosome"/>
</dbReference>
<dbReference type="KEGG" id="vpy:HZI73_14775"/>
<dbReference type="SUPFAM" id="SSF49785">
    <property type="entry name" value="Galactose-binding domain-like"/>
    <property type="match status" value="1"/>
</dbReference>
<dbReference type="Gene3D" id="2.60.120.200">
    <property type="match status" value="1"/>
</dbReference>
<evidence type="ECO:0000256" key="7">
    <source>
        <dbReference type="SAM" id="SignalP"/>
    </source>
</evidence>
<dbReference type="InterPro" id="IPR000757">
    <property type="entry name" value="Beta-glucanase-like"/>
</dbReference>
<dbReference type="AlphaFoldDB" id="A0A8J8SHD4"/>
<dbReference type="RefSeq" id="WP_212694155.1">
    <property type="nucleotide sequence ID" value="NZ_CP058649.1"/>
</dbReference>
<feature type="active site" description="Proton donor" evidence="6">
    <location>
        <position position="307"/>
    </location>
</feature>
<dbReference type="EMBL" id="CP058649">
    <property type="protein sequence ID" value="QUI23471.1"/>
    <property type="molecule type" value="Genomic_DNA"/>
</dbReference>
<keyword evidence="4" id="KW-0378">Hydrolase</keyword>
<proteinExistence type="inferred from homology"/>
<evidence type="ECO:0000313" key="10">
    <source>
        <dbReference type="Proteomes" id="UP000683246"/>
    </source>
</evidence>
<feature type="chain" id="PRO_5035190628" description="licheninase" evidence="7">
    <location>
        <begin position="38"/>
        <end position="421"/>
    </location>
</feature>
<gene>
    <name evidence="9" type="ORF">HZI73_14775</name>
</gene>
<evidence type="ECO:0000256" key="2">
    <source>
        <dbReference type="ARBA" id="ARBA00006865"/>
    </source>
</evidence>
<sequence>MEKRFARSFKKVLAGGKVTFVVLSVLIFIFSSAPVFAANPASDPNNTGNWKVNWTFTDEFSGGKYDSHRTAKWNYLNTNWAGRNPAMFHENNVRVSNGLLMIDTINHNMVNNGSFEQNNLTSWSTWGTAKIAVGSTSKQQKPQEPIYRGKYGIQLSASSGASQYISGLSPNTDYKLILYGRNINGAKISCSVKNYGGPDKYAGIDSANFKLATIAFKTGSSNTSAHIGFSNMHAAGTVYIDEVAVVKKWIDGQEMKGDYYYTAGTLRSRNLTSRGYYEVKMKVSASCTTSSFWLRNPSTQEEIDVVEAVGRSIFDADSRYHMPTNLHAFKHDLHLPQTIDTGVDLANGYHTYGVEWDANKIVYYFDGVPKRTIWMSSVAWATDFSQPQNVLIDSEIFSWHGMPDKGFSTTLYVDYIRAWTK</sequence>
<dbReference type="InterPro" id="IPR008979">
    <property type="entry name" value="Galactose-bd-like_sf"/>
</dbReference>
<dbReference type="GO" id="GO:0005975">
    <property type="term" value="P:carbohydrate metabolic process"/>
    <property type="evidence" value="ECO:0007669"/>
    <property type="project" value="InterPro"/>
</dbReference>
<comment type="catalytic activity">
    <reaction evidence="1">
        <text>Hydrolysis of (1-&gt;4)-beta-D-glucosidic linkages in beta-D-glucans containing (1-&gt;3)- and (1-&gt;4)-bonds.</text>
        <dbReference type="EC" id="3.2.1.73"/>
    </reaction>
</comment>
<dbReference type="Pfam" id="PF02018">
    <property type="entry name" value="CBM_4_9"/>
    <property type="match status" value="1"/>
</dbReference>
<dbReference type="EC" id="3.2.1.73" evidence="3"/>